<proteinExistence type="predicted"/>
<name>A0ACC0SWB3_POPTR</name>
<protein>
    <submittedName>
        <fullName evidence="1">Uncharacterized protein</fullName>
    </submittedName>
</protein>
<sequence length="98" mass="11529">MHTRRLHLVSICFYAARNCMFMVHLWRCVSIRLHGEVSREISHLGTPRTCTYCSFLLTLFDHQLSLSLSLSHPHARLLGRYRSSENGWTWLVKDEDIN</sequence>
<accession>A0ACC0SWB3</accession>
<reference evidence="1 2" key="1">
    <citation type="journal article" date="2006" name="Science">
        <title>The genome of black cottonwood, Populus trichocarpa (Torr. &amp; Gray).</title>
        <authorList>
            <person name="Tuskan G.A."/>
            <person name="Difazio S."/>
            <person name="Jansson S."/>
            <person name="Bohlmann J."/>
            <person name="Grigoriev I."/>
            <person name="Hellsten U."/>
            <person name="Putnam N."/>
            <person name="Ralph S."/>
            <person name="Rombauts S."/>
            <person name="Salamov A."/>
            <person name="Schein J."/>
            <person name="Sterck L."/>
            <person name="Aerts A."/>
            <person name="Bhalerao R.R."/>
            <person name="Bhalerao R.P."/>
            <person name="Blaudez D."/>
            <person name="Boerjan W."/>
            <person name="Brun A."/>
            <person name="Brunner A."/>
            <person name="Busov V."/>
            <person name="Campbell M."/>
            <person name="Carlson J."/>
            <person name="Chalot M."/>
            <person name="Chapman J."/>
            <person name="Chen G.L."/>
            <person name="Cooper D."/>
            <person name="Coutinho P.M."/>
            <person name="Couturier J."/>
            <person name="Covert S."/>
            <person name="Cronk Q."/>
            <person name="Cunningham R."/>
            <person name="Davis J."/>
            <person name="Degroeve S."/>
            <person name="Dejardin A."/>
            <person name="Depamphilis C."/>
            <person name="Detter J."/>
            <person name="Dirks B."/>
            <person name="Dubchak I."/>
            <person name="Duplessis S."/>
            <person name="Ehlting J."/>
            <person name="Ellis B."/>
            <person name="Gendler K."/>
            <person name="Goodstein D."/>
            <person name="Gribskov M."/>
            <person name="Grimwood J."/>
            <person name="Groover A."/>
            <person name="Gunter L."/>
            <person name="Hamberger B."/>
            <person name="Heinze B."/>
            <person name="Helariutta Y."/>
            <person name="Henrissat B."/>
            <person name="Holligan D."/>
            <person name="Holt R."/>
            <person name="Huang W."/>
            <person name="Islam-Faridi N."/>
            <person name="Jones S."/>
            <person name="Jones-Rhoades M."/>
            <person name="Jorgensen R."/>
            <person name="Joshi C."/>
            <person name="Kangasjarvi J."/>
            <person name="Karlsson J."/>
            <person name="Kelleher C."/>
            <person name="Kirkpatrick R."/>
            <person name="Kirst M."/>
            <person name="Kohler A."/>
            <person name="Kalluri U."/>
            <person name="Larimer F."/>
            <person name="Leebens-Mack J."/>
            <person name="Leple J.C."/>
            <person name="Locascio P."/>
            <person name="Lou Y."/>
            <person name="Lucas S."/>
            <person name="Martin F."/>
            <person name="Montanini B."/>
            <person name="Napoli C."/>
            <person name="Nelson D.R."/>
            <person name="Nelson C."/>
            <person name="Nieminen K."/>
            <person name="Nilsson O."/>
            <person name="Pereda V."/>
            <person name="Peter G."/>
            <person name="Philippe R."/>
            <person name="Pilate G."/>
            <person name="Poliakov A."/>
            <person name="Razumovskaya J."/>
            <person name="Richardson P."/>
            <person name="Rinaldi C."/>
            <person name="Ritland K."/>
            <person name="Rouze P."/>
            <person name="Ryaboy D."/>
            <person name="Schmutz J."/>
            <person name="Schrader J."/>
            <person name="Segerman B."/>
            <person name="Shin H."/>
            <person name="Siddiqui A."/>
            <person name="Sterky F."/>
            <person name="Terry A."/>
            <person name="Tsai C.J."/>
            <person name="Uberbacher E."/>
            <person name="Unneberg P."/>
            <person name="Vahala J."/>
            <person name="Wall K."/>
            <person name="Wessler S."/>
            <person name="Yang G."/>
            <person name="Yin T."/>
            <person name="Douglas C."/>
            <person name="Marra M."/>
            <person name="Sandberg G."/>
            <person name="Van de Peer Y."/>
            <person name="Rokhsar D."/>
        </authorList>
    </citation>
    <scope>NUCLEOTIDE SEQUENCE [LARGE SCALE GENOMIC DNA]</scope>
    <source>
        <strain evidence="2">cv. Nisqually</strain>
    </source>
</reference>
<keyword evidence="2" id="KW-1185">Reference proteome</keyword>
<dbReference type="EMBL" id="CM009295">
    <property type="protein sequence ID" value="KAI9393482.1"/>
    <property type="molecule type" value="Genomic_DNA"/>
</dbReference>
<evidence type="ECO:0000313" key="1">
    <source>
        <dbReference type="EMBL" id="KAI9393482.1"/>
    </source>
</evidence>
<organism evidence="1 2">
    <name type="scientific">Populus trichocarpa</name>
    <name type="common">Western balsam poplar</name>
    <name type="synonym">Populus balsamifera subsp. trichocarpa</name>
    <dbReference type="NCBI Taxonomy" id="3694"/>
    <lineage>
        <taxon>Eukaryota</taxon>
        <taxon>Viridiplantae</taxon>
        <taxon>Streptophyta</taxon>
        <taxon>Embryophyta</taxon>
        <taxon>Tracheophyta</taxon>
        <taxon>Spermatophyta</taxon>
        <taxon>Magnoliopsida</taxon>
        <taxon>eudicotyledons</taxon>
        <taxon>Gunneridae</taxon>
        <taxon>Pentapetalae</taxon>
        <taxon>rosids</taxon>
        <taxon>fabids</taxon>
        <taxon>Malpighiales</taxon>
        <taxon>Salicaceae</taxon>
        <taxon>Saliceae</taxon>
        <taxon>Populus</taxon>
    </lineage>
</organism>
<evidence type="ECO:0000313" key="2">
    <source>
        <dbReference type="Proteomes" id="UP000006729"/>
    </source>
</evidence>
<gene>
    <name evidence="1" type="ORF">POPTR_006G240450v4</name>
</gene>
<comment type="caution">
    <text evidence="1">The sequence shown here is derived from an EMBL/GenBank/DDBJ whole genome shotgun (WGS) entry which is preliminary data.</text>
</comment>
<dbReference type="Proteomes" id="UP000006729">
    <property type="component" value="Chromosome 6"/>
</dbReference>